<protein>
    <recommendedName>
        <fullName evidence="4">Probable chorismate pyruvate-lyase</fullName>
        <shortName evidence="4">CL</shortName>
        <shortName evidence="4">CPL</shortName>
        <ecNumber evidence="4">4.1.3.40</ecNumber>
    </recommendedName>
</protein>
<dbReference type="RefSeq" id="WP_095027656.1">
    <property type="nucleotide sequence ID" value="NZ_NQKL01000001.1"/>
</dbReference>
<dbReference type="UniPathway" id="UPA00232"/>
<evidence type="ECO:0000313" key="5">
    <source>
        <dbReference type="EMBL" id="OZY43654.1"/>
    </source>
</evidence>
<comment type="subcellular location">
    <subcellularLocation>
        <location evidence="4">Cytoplasm</location>
    </subcellularLocation>
</comment>
<dbReference type="InterPro" id="IPR028978">
    <property type="entry name" value="Chorismate_lyase_/UTRA_dom_sf"/>
</dbReference>
<comment type="catalytic activity">
    <reaction evidence="4">
        <text>chorismate = 4-hydroxybenzoate + pyruvate</text>
        <dbReference type="Rhea" id="RHEA:16505"/>
        <dbReference type="ChEBI" id="CHEBI:15361"/>
        <dbReference type="ChEBI" id="CHEBI:17879"/>
        <dbReference type="ChEBI" id="CHEBI:29748"/>
        <dbReference type="EC" id="4.1.3.40"/>
    </reaction>
</comment>
<dbReference type="PANTHER" id="PTHR38683:SF1">
    <property type="entry name" value="CHORISMATE PYRUVATE-LYASE"/>
    <property type="match status" value="1"/>
</dbReference>
<evidence type="ECO:0000313" key="6">
    <source>
        <dbReference type="Proteomes" id="UP000216113"/>
    </source>
</evidence>
<comment type="function">
    <text evidence="4">Removes the pyruvyl group from chorismate, with concomitant aromatization of the ring, to provide 4-hydroxybenzoate (4HB) for the ubiquinone pathway.</text>
</comment>
<evidence type="ECO:0000256" key="2">
    <source>
        <dbReference type="ARBA" id="ARBA00022688"/>
    </source>
</evidence>
<comment type="pathway">
    <text evidence="4">Cofactor biosynthesis; ubiquinone biosynthesis.</text>
</comment>
<dbReference type="AlphaFoldDB" id="A0A266M065"/>
<comment type="caution">
    <text evidence="5">The sequence shown here is derived from an EMBL/GenBank/DDBJ whole genome shotgun (WGS) entry which is preliminary data.</text>
</comment>
<dbReference type="SUPFAM" id="SSF64288">
    <property type="entry name" value="Chorismate lyase-like"/>
    <property type="match status" value="1"/>
</dbReference>
<feature type="binding site" evidence="4">
    <location>
        <position position="80"/>
    </location>
    <ligand>
        <name>substrate</name>
    </ligand>
</feature>
<organism evidence="5 6">
    <name type="scientific">Pseudomonas fragi</name>
    <dbReference type="NCBI Taxonomy" id="296"/>
    <lineage>
        <taxon>Bacteria</taxon>
        <taxon>Pseudomonadati</taxon>
        <taxon>Pseudomonadota</taxon>
        <taxon>Gammaproteobacteria</taxon>
        <taxon>Pseudomonadales</taxon>
        <taxon>Pseudomonadaceae</taxon>
        <taxon>Pseudomonas</taxon>
    </lineage>
</organism>
<feature type="binding site" evidence="4">
    <location>
        <position position="118"/>
    </location>
    <ligand>
        <name>substrate</name>
    </ligand>
</feature>
<dbReference type="GO" id="GO:0005829">
    <property type="term" value="C:cytosol"/>
    <property type="evidence" value="ECO:0007669"/>
    <property type="project" value="TreeGrafter"/>
</dbReference>
<dbReference type="EC" id="4.1.3.40" evidence="4"/>
<dbReference type="EMBL" id="NQKL01000001">
    <property type="protein sequence ID" value="OZY43654.1"/>
    <property type="molecule type" value="Genomic_DNA"/>
</dbReference>
<name>A0A266M065_PSEFR</name>
<accession>A0A266M065</accession>
<comment type="similarity">
    <text evidence="4">Belongs to the UbiC family.</text>
</comment>
<proteinExistence type="inferred from homology"/>
<keyword evidence="1 4" id="KW-0963">Cytoplasm</keyword>
<keyword evidence="2 4" id="KW-0831">Ubiquinone biosynthesis</keyword>
<gene>
    <name evidence="4" type="primary">ubiC</name>
    <name evidence="5" type="ORF">CJF43_01410</name>
</gene>
<dbReference type="HAMAP" id="MF_01632">
    <property type="entry name" value="UbiC"/>
    <property type="match status" value="1"/>
</dbReference>
<feature type="binding site" evidence="4">
    <location>
        <position position="170"/>
    </location>
    <ligand>
        <name>substrate</name>
    </ligand>
</feature>
<dbReference type="GO" id="GO:0008813">
    <property type="term" value="F:chorismate lyase activity"/>
    <property type="evidence" value="ECO:0007669"/>
    <property type="project" value="UniProtKB-UniRule"/>
</dbReference>
<evidence type="ECO:0000256" key="1">
    <source>
        <dbReference type="ARBA" id="ARBA00022490"/>
    </source>
</evidence>
<reference evidence="5 6" key="1">
    <citation type="submission" date="2017-08" db="EMBL/GenBank/DDBJ databases">
        <title>Genomic and metabolic characterisation of spoilage-associated Pseudomonas species.</title>
        <authorList>
            <person name="Stanborough T."/>
            <person name="Fegan N."/>
            <person name="Powell S.M."/>
            <person name="Singh T."/>
            <person name="Tamplin M.L."/>
            <person name="Chandry P.S."/>
        </authorList>
    </citation>
    <scope>NUCLEOTIDE SEQUENCE [LARGE SCALE GENOMIC DNA]</scope>
    <source>
        <strain evidence="5 6">F1820</strain>
    </source>
</reference>
<dbReference type="Pfam" id="PF04345">
    <property type="entry name" value="Chor_lyase"/>
    <property type="match status" value="1"/>
</dbReference>
<evidence type="ECO:0000256" key="4">
    <source>
        <dbReference type="HAMAP-Rule" id="MF_01632"/>
    </source>
</evidence>
<dbReference type="GO" id="GO:0006744">
    <property type="term" value="P:ubiquinone biosynthetic process"/>
    <property type="evidence" value="ECO:0007669"/>
    <property type="project" value="UniProtKB-UniRule"/>
</dbReference>
<dbReference type="Gene3D" id="3.40.1410.10">
    <property type="entry name" value="Chorismate lyase-like"/>
    <property type="match status" value="1"/>
</dbReference>
<dbReference type="PANTHER" id="PTHR38683">
    <property type="entry name" value="CHORISMATE PYRUVATE-LYASE"/>
    <property type="match status" value="1"/>
</dbReference>
<dbReference type="Proteomes" id="UP000216113">
    <property type="component" value="Unassembled WGS sequence"/>
</dbReference>
<evidence type="ECO:0000256" key="3">
    <source>
        <dbReference type="ARBA" id="ARBA00023239"/>
    </source>
</evidence>
<comment type="caution">
    <text evidence="4">Lacks conserved residue(s) required for the propagation of feature annotation.</text>
</comment>
<keyword evidence="3 4" id="KW-0456">Lyase</keyword>
<keyword evidence="4 5" id="KW-0670">Pyruvate</keyword>
<dbReference type="GO" id="GO:0042866">
    <property type="term" value="P:pyruvate biosynthetic process"/>
    <property type="evidence" value="ECO:0007669"/>
    <property type="project" value="UniProtKB-UniRule"/>
</dbReference>
<dbReference type="InterPro" id="IPR007440">
    <property type="entry name" value="Chorismate--pyruvate_lyase"/>
</dbReference>
<sequence>MPHITSPLISPVWLEQGQLPALPDAQTLDWLFDEGSLTRRLTAISDNAFSVLPLYEGWQVLRPDECAALDLPQGVQGWVREAYLRGHGQPWVFARSVAAKSSLQEGGLNMDELGTRSLGELLFSDQAFERGALQVCHYPRNWLPQADQADHLWARRSRFVRGKLSVLVAEVFLPKLWATLSARSENN</sequence>